<feature type="transmembrane region" description="Helical" evidence="12">
    <location>
        <begin position="222"/>
        <end position="239"/>
    </location>
</feature>
<dbReference type="Pfam" id="PF02628">
    <property type="entry name" value="COX15-CtaA"/>
    <property type="match status" value="1"/>
</dbReference>
<evidence type="ECO:0000256" key="4">
    <source>
        <dbReference type="ARBA" id="ARBA00022723"/>
    </source>
</evidence>
<name>A0AA45WRA4_9BACL</name>
<organism evidence="13 14">
    <name type="scientific">Laceyella tengchongensis</name>
    <dbReference type="NCBI Taxonomy" id="574699"/>
    <lineage>
        <taxon>Bacteria</taxon>
        <taxon>Bacillati</taxon>
        <taxon>Bacillota</taxon>
        <taxon>Bacilli</taxon>
        <taxon>Bacillales</taxon>
        <taxon>Thermoactinomycetaceae</taxon>
        <taxon>Laceyella</taxon>
    </lineage>
</organism>
<feature type="transmembrane region" description="Helical" evidence="12">
    <location>
        <begin position="167"/>
        <end position="186"/>
    </location>
</feature>
<evidence type="ECO:0000256" key="3">
    <source>
        <dbReference type="ARBA" id="ARBA00022692"/>
    </source>
</evidence>
<reference evidence="13" key="1">
    <citation type="submission" date="2017-05" db="EMBL/GenBank/DDBJ databases">
        <authorList>
            <person name="Varghese N."/>
            <person name="Submissions S."/>
        </authorList>
    </citation>
    <scope>NUCLEOTIDE SEQUENCE</scope>
    <source>
        <strain evidence="13">DSM 45262</strain>
    </source>
</reference>
<dbReference type="GO" id="GO:0046872">
    <property type="term" value="F:metal ion binding"/>
    <property type="evidence" value="ECO:0007669"/>
    <property type="project" value="UniProtKB-KW"/>
</dbReference>
<evidence type="ECO:0000256" key="1">
    <source>
        <dbReference type="ARBA" id="ARBA00004141"/>
    </source>
</evidence>
<keyword evidence="6" id="KW-0560">Oxidoreductase</keyword>
<proteinExistence type="predicted"/>
<keyword evidence="9 12" id="KW-0472">Membrane</keyword>
<keyword evidence="2" id="KW-1003">Cell membrane</keyword>
<keyword evidence="8" id="KW-0350">Heme biosynthesis</keyword>
<keyword evidence="5 12" id="KW-1133">Transmembrane helix</keyword>
<evidence type="ECO:0000256" key="7">
    <source>
        <dbReference type="ARBA" id="ARBA00023004"/>
    </source>
</evidence>
<dbReference type="Proteomes" id="UP001157946">
    <property type="component" value="Unassembled WGS sequence"/>
</dbReference>
<dbReference type="EMBL" id="FXTU01000006">
    <property type="protein sequence ID" value="SMP29664.1"/>
    <property type="molecule type" value="Genomic_DNA"/>
</dbReference>
<dbReference type="GO" id="GO:0016491">
    <property type="term" value="F:oxidoreductase activity"/>
    <property type="evidence" value="ECO:0007669"/>
    <property type="project" value="UniProtKB-KW"/>
</dbReference>
<evidence type="ECO:0000256" key="6">
    <source>
        <dbReference type="ARBA" id="ARBA00023002"/>
    </source>
</evidence>
<feature type="transmembrane region" description="Helical" evidence="12">
    <location>
        <begin position="276"/>
        <end position="298"/>
    </location>
</feature>
<gene>
    <name evidence="13" type="ORF">SAMN06265361_106203</name>
</gene>
<dbReference type="GO" id="GO:0006784">
    <property type="term" value="P:heme A biosynthetic process"/>
    <property type="evidence" value="ECO:0007669"/>
    <property type="project" value="InterPro"/>
</dbReference>
<feature type="transmembrane region" description="Helical" evidence="12">
    <location>
        <begin position="251"/>
        <end position="270"/>
    </location>
</feature>
<feature type="transmembrane region" description="Helical" evidence="12">
    <location>
        <begin position="127"/>
        <end position="147"/>
    </location>
</feature>
<evidence type="ECO:0000313" key="13">
    <source>
        <dbReference type="EMBL" id="SMP29664.1"/>
    </source>
</evidence>
<dbReference type="AlphaFoldDB" id="A0AA45WRA4"/>
<dbReference type="RefSeq" id="WP_189319009.1">
    <property type="nucleotide sequence ID" value="NZ_FXTU01000006.1"/>
</dbReference>
<evidence type="ECO:0000256" key="9">
    <source>
        <dbReference type="ARBA" id="ARBA00023136"/>
    </source>
</evidence>
<evidence type="ECO:0000256" key="8">
    <source>
        <dbReference type="ARBA" id="ARBA00023133"/>
    </source>
</evidence>
<keyword evidence="3 12" id="KW-0812">Transmembrane</keyword>
<comment type="caution">
    <text evidence="13">The sequence shown here is derived from an EMBL/GenBank/DDBJ whole genome shotgun (WGS) entry which is preliminary data.</text>
</comment>
<feature type="transmembrane region" description="Helical" evidence="12">
    <location>
        <begin position="61"/>
        <end position="82"/>
    </location>
</feature>
<keyword evidence="4" id="KW-0479">Metal-binding</keyword>
<comment type="subcellular location">
    <subcellularLocation>
        <location evidence="1">Membrane</location>
        <topology evidence="1">Multi-pass membrane protein</topology>
    </subcellularLocation>
</comment>
<keyword evidence="14" id="KW-1185">Reference proteome</keyword>
<evidence type="ECO:0000256" key="5">
    <source>
        <dbReference type="ARBA" id="ARBA00022989"/>
    </source>
</evidence>
<dbReference type="GO" id="GO:0016020">
    <property type="term" value="C:membrane"/>
    <property type="evidence" value="ECO:0007669"/>
    <property type="project" value="UniProtKB-SubCell"/>
</dbReference>
<dbReference type="PANTHER" id="PTHR35457:SF1">
    <property type="entry name" value="HEME A SYNTHASE"/>
    <property type="match status" value="1"/>
</dbReference>
<protein>
    <submittedName>
        <fullName evidence="13">Cytochrome c oxidase assembly protein subunit 15</fullName>
    </submittedName>
</protein>
<dbReference type="PANTHER" id="PTHR35457">
    <property type="entry name" value="HEME A SYNTHASE"/>
    <property type="match status" value="1"/>
</dbReference>
<dbReference type="InterPro" id="IPR050450">
    <property type="entry name" value="COX15/CtaA_HemeA_synthase"/>
</dbReference>
<evidence type="ECO:0000256" key="2">
    <source>
        <dbReference type="ARBA" id="ARBA00022475"/>
    </source>
</evidence>
<comment type="pathway">
    <text evidence="11">Porphyrin-containing compound metabolism.</text>
</comment>
<dbReference type="InterPro" id="IPR003780">
    <property type="entry name" value="COX15/CtaA_fam"/>
</dbReference>
<accession>A0AA45WRA4</accession>
<evidence type="ECO:0000256" key="12">
    <source>
        <dbReference type="SAM" id="Phobius"/>
    </source>
</evidence>
<feature type="transmembrane region" description="Helical" evidence="12">
    <location>
        <begin position="7"/>
        <end position="28"/>
    </location>
</feature>
<keyword evidence="10" id="KW-1015">Disulfide bond</keyword>
<evidence type="ECO:0000256" key="11">
    <source>
        <dbReference type="ARBA" id="ARBA00023444"/>
    </source>
</evidence>
<feature type="transmembrane region" description="Helical" evidence="12">
    <location>
        <begin position="94"/>
        <end position="115"/>
    </location>
</feature>
<keyword evidence="7" id="KW-0408">Iron</keyword>
<evidence type="ECO:0000256" key="10">
    <source>
        <dbReference type="ARBA" id="ARBA00023157"/>
    </source>
</evidence>
<evidence type="ECO:0000313" key="14">
    <source>
        <dbReference type="Proteomes" id="UP001157946"/>
    </source>
</evidence>
<sequence length="320" mass="35178">MKQLRILRALAVVTSVGAYIMLLMGAIVSKTESGKGCGNSWPFCHGQLIPESMPISTLIELSHRVVSGIDGLLILILTVWSWMMFKDNMRVKTLGFMSLFFVVLQGGLGALTVVFEGEFAKKFALALHFGFSLISFASVILLTVTLFQLPKQLSVKDDQPISKGMKIATWGLAAWTYVIVYTGALVRHADATMGCGYSFPGCGTTLLPDFTSLAGIHMLHRYGAYSMWLFSLLFLIGILKAFRDRQDFVRGGWMAFVLITLQALTGIITIKTGGQLVAALVHTTIISVYFSVISYLCMQGGWPWKRSLKEAELPANPMVN</sequence>